<evidence type="ECO:0000256" key="5">
    <source>
        <dbReference type="ARBA" id="ARBA00012076"/>
    </source>
</evidence>
<feature type="domain" description="3-hydroxyacyl-CoA dehydrogenase C-terminal" evidence="14">
    <location>
        <begin position="517"/>
        <end position="609"/>
    </location>
</feature>
<dbReference type="InterPro" id="IPR001753">
    <property type="entry name" value="Enoyl-CoA_hydra/iso"/>
</dbReference>
<evidence type="ECO:0000256" key="1">
    <source>
        <dbReference type="ARBA" id="ARBA00000469"/>
    </source>
</evidence>
<reference evidence="17 18" key="1">
    <citation type="submission" date="2022-11" db="UniProtKB">
        <authorList>
            <consortium name="WormBaseParasite"/>
        </authorList>
    </citation>
    <scope>IDENTIFICATION</scope>
</reference>
<dbReference type="InterPro" id="IPR036291">
    <property type="entry name" value="NAD(P)-bd_dom_sf"/>
</dbReference>
<organism evidence="16 17">
    <name type="scientific">Parascaris univalens</name>
    <name type="common">Nematode worm</name>
    <dbReference type="NCBI Taxonomy" id="6257"/>
    <lineage>
        <taxon>Eukaryota</taxon>
        <taxon>Metazoa</taxon>
        <taxon>Ecdysozoa</taxon>
        <taxon>Nematoda</taxon>
        <taxon>Chromadorea</taxon>
        <taxon>Rhabditida</taxon>
        <taxon>Spirurina</taxon>
        <taxon>Ascaridomorpha</taxon>
        <taxon>Ascaridoidea</taxon>
        <taxon>Ascarididae</taxon>
        <taxon>Parascaris</taxon>
    </lineage>
</organism>
<keyword evidence="10" id="KW-0456">Lyase</keyword>
<accession>A0A915AU71</accession>
<keyword evidence="16" id="KW-1185">Reference proteome</keyword>
<keyword evidence="9" id="KW-0443">Lipid metabolism</keyword>
<evidence type="ECO:0000313" key="17">
    <source>
        <dbReference type="WBParaSite" id="PgR015_g137_t01"/>
    </source>
</evidence>
<dbReference type="GO" id="GO:0070403">
    <property type="term" value="F:NAD+ binding"/>
    <property type="evidence" value="ECO:0007669"/>
    <property type="project" value="InterPro"/>
</dbReference>
<comment type="catalytic activity">
    <reaction evidence="12">
        <text>(3S)-hydroxyhexadecanoyl-CoA + NAD(+) = 3-oxohexadecanoyl-CoA + NADH + H(+)</text>
        <dbReference type="Rhea" id="RHEA:31159"/>
        <dbReference type="ChEBI" id="CHEBI:15378"/>
        <dbReference type="ChEBI" id="CHEBI:57349"/>
        <dbReference type="ChEBI" id="CHEBI:57540"/>
        <dbReference type="ChEBI" id="CHEBI:57945"/>
        <dbReference type="ChEBI" id="CHEBI:62613"/>
    </reaction>
    <physiologicalReaction direction="left-to-right" evidence="12">
        <dbReference type="Rhea" id="RHEA:31160"/>
    </physiologicalReaction>
</comment>
<dbReference type="InterPro" id="IPR029045">
    <property type="entry name" value="ClpP/crotonase-like_dom_sf"/>
</dbReference>
<dbReference type="GO" id="GO:0016507">
    <property type="term" value="C:mitochondrial fatty acid beta-oxidation multienzyme complex"/>
    <property type="evidence" value="ECO:0007669"/>
    <property type="project" value="TreeGrafter"/>
</dbReference>
<comment type="pathway">
    <text evidence="2">Lipid metabolism; fatty acid beta-oxidation.</text>
</comment>
<keyword evidence="7" id="KW-0560">Oxidoreductase</keyword>
<dbReference type="Gene3D" id="3.40.50.720">
    <property type="entry name" value="NAD(P)-binding Rossmann-like Domain"/>
    <property type="match status" value="1"/>
</dbReference>
<dbReference type="Pfam" id="PF00725">
    <property type="entry name" value="3HCDH"/>
    <property type="match status" value="1"/>
</dbReference>
<dbReference type="Proteomes" id="UP000887569">
    <property type="component" value="Unplaced"/>
</dbReference>
<dbReference type="SUPFAM" id="SSF48179">
    <property type="entry name" value="6-phosphogluconate dehydrogenase C-terminal domain-like"/>
    <property type="match status" value="2"/>
</dbReference>
<dbReference type="SUPFAM" id="SSF52096">
    <property type="entry name" value="ClpP/crotonase"/>
    <property type="match status" value="1"/>
</dbReference>
<dbReference type="WBParaSite" id="PgR015_g137_t02">
    <property type="protein sequence ID" value="PgR015_g137_t02"/>
    <property type="gene ID" value="PgR015_g137"/>
</dbReference>
<comment type="catalytic activity">
    <reaction evidence="13">
        <text>(3S)-hydroxydecanoyl-CoA + NAD(+) = 3-oxodecanoyl-CoA + NADH + H(+)</text>
        <dbReference type="Rhea" id="RHEA:31187"/>
        <dbReference type="ChEBI" id="CHEBI:15378"/>
        <dbReference type="ChEBI" id="CHEBI:57540"/>
        <dbReference type="ChEBI" id="CHEBI:57945"/>
        <dbReference type="ChEBI" id="CHEBI:62548"/>
        <dbReference type="ChEBI" id="CHEBI:62616"/>
    </reaction>
    <physiologicalReaction direction="left-to-right" evidence="13">
        <dbReference type="Rhea" id="RHEA:31188"/>
    </physiologicalReaction>
</comment>
<feature type="domain" description="3-hydroxyacyl-CoA dehydrogenase NAD binding" evidence="15">
    <location>
        <begin position="330"/>
        <end position="507"/>
    </location>
</feature>
<dbReference type="InterPro" id="IPR006108">
    <property type="entry name" value="3HC_DH_C"/>
</dbReference>
<dbReference type="EC" id="4.2.1.17" evidence="5"/>
<comment type="catalytic activity">
    <reaction evidence="1">
        <text>(3S)-hydroxyhexadecanoyl-CoA = (2E)-hexadecenoyl-CoA + H2O</text>
        <dbReference type="Rhea" id="RHEA:31163"/>
        <dbReference type="ChEBI" id="CHEBI:15377"/>
        <dbReference type="ChEBI" id="CHEBI:61526"/>
        <dbReference type="ChEBI" id="CHEBI:62613"/>
    </reaction>
    <physiologicalReaction direction="right-to-left" evidence="1">
        <dbReference type="Rhea" id="RHEA:31165"/>
    </physiologicalReaction>
</comment>
<comment type="similarity">
    <text evidence="3">In the central section; belongs to the 3-hydroxyacyl-CoA dehydrogenase family.</text>
</comment>
<dbReference type="GO" id="GO:0006635">
    <property type="term" value="P:fatty acid beta-oxidation"/>
    <property type="evidence" value="ECO:0007669"/>
    <property type="project" value="UniProtKB-ARBA"/>
</dbReference>
<dbReference type="Pfam" id="PF00378">
    <property type="entry name" value="ECH_1"/>
    <property type="match status" value="1"/>
</dbReference>
<keyword evidence="6" id="KW-0276">Fatty acid metabolism</keyword>
<dbReference type="SUPFAM" id="SSF51735">
    <property type="entry name" value="NAD(P)-binding Rossmann-fold domains"/>
    <property type="match status" value="1"/>
</dbReference>
<dbReference type="GO" id="GO:0004300">
    <property type="term" value="F:enoyl-CoA hydratase activity"/>
    <property type="evidence" value="ECO:0007669"/>
    <property type="project" value="UniProtKB-EC"/>
</dbReference>
<protein>
    <recommendedName>
        <fullName evidence="5">enoyl-CoA hydratase</fullName>
        <ecNumber evidence="5">4.2.1.17</ecNumber>
    </recommendedName>
</protein>
<evidence type="ECO:0000256" key="2">
    <source>
        <dbReference type="ARBA" id="ARBA00005005"/>
    </source>
</evidence>
<dbReference type="InterPro" id="IPR050136">
    <property type="entry name" value="FA_oxidation_alpha_subunit"/>
</dbReference>
<evidence type="ECO:0000259" key="14">
    <source>
        <dbReference type="Pfam" id="PF00725"/>
    </source>
</evidence>
<evidence type="ECO:0000256" key="10">
    <source>
        <dbReference type="ARBA" id="ARBA00023239"/>
    </source>
</evidence>
<evidence type="ECO:0000259" key="15">
    <source>
        <dbReference type="Pfam" id="PF02737"/>
    </source>
</evidence>
<evidence type="ECO:0000313" key="16">
    <source>
        <dbReference type="Proteomes" id="UP000887569"/>
    </source>
</evidence>
<dbReference type="Gene3D" id="1.10.1040.50">
    <property type="match status" value="1"/>
</dbReference>
<evidence type="ECO:0000256" key="11">
    <source>
        <dbReference type="ARBA" id="ARBA00023268"/>
    </source>
</evidence>
<dbReference type="Gene3D" id="3.90.226.10">
    <property type="entry name" value="2-enoyl-CoA Hydratase, Chain A, domain 1"/>
    <property type="match status" value="1"/>
</dbReference>
<evidence type="ECO:0000256" key="12">
    <source>
        <dbReference type="ARBA" id="ARBA00047613"/>
    </source>
</evidence>
<dbReference type="InterPro" id="IPR008927">
    <property type="entry name" value="6-PGluconate_DH-like_C_sf"/>
</dbReference>
<sequence length="731" mass="80210">MDEATPITMTLRCGVAILKIDGPGKENVLSNSMTTAVGSMMESLEKRDDVNAVLIISAKANSFIAGADVGMLEKAKSAQEARDMSRNGQQKFQAIEESRIPIVAAIMGTCMGGGLELALACHYRIGMATDRSVFSFPEVRLGILPGAGGTQRFPRIVPLPVALDMMLSGRTINSKKAKEIGVLDILLDPVLHENGTLDDSQTLRYLEESGVQCALRLATGTLRANRRASLWKSARDYVISYPIVWNRFVRNPTLAQIRSRGGNHYPAPFAILKCVEAGIFQGSSVGYATESEEFGRLTQTRECRALIGLFHASTMCKKQRFGRASQIKCVAIMGASEVGAGLVNISAISKLNVIFVEAGDQVDDGPRERIRKYFNNAVVKGKISKEAAGAALDRIAFTSSLNEIKNADVVIVAPDTTSYEIYKEMIAKVEATISDKTPIAINVFGASLEQICVGSTHPERIIGVLYMAPVERVECVELIAHGTTHESTIATVAALVAIQRKLMLLSKDSEHEPGHYIVQCMLAAIDELDKQICERHLNNAFEVDEFSKRAGFTVGLAEVADFTGLDVILEASRRWTSTNGNCQFRLSFLQKLVDSNRMGRKCGRGFHVYSKDEKLVSSDNQYSELMCEANIQTSRADKLQSKKRSVEEREAKLVLAVVNVALRCYEKNIITSALEGDAGCVFGIGFPPFLGGPFRFADQHLQEYCDIERECSVYCNLMQQRAKRGAEKFYS</sequence>
<dbReference type="PANTHER" id="PTHR43612">
    <property type="entry name" value="TRIFUNCTIONAL ENZYME SUBUNIT ALPHA"/>
    <property type="match status" value="1"/>
</dbReference>
<dbReference type="WBParaSite" id="PgR015_g137_t01">
    <property type="protein sequence ID" value="PgR015_g137_t01"/>
    <property type="gene ID" value="PgR015_g137"/>
</dbReference>
<evidence type="ECO:0000313" key="18">
    <source>
        <dbReference type="WBParaSite" id="PgR015_g137_t02"/>
    </source>
</evidence>
<evidence type="ECO:0000256" key="4">
    <source>
        <dbReference type="ARBA" id="ARBA00008750"/>
    </source>
</evidence>
<dbReference type="PANTHER" id="PTHR43612:SF3">
    <property type="entry name" value="TRIFUNCTIONAL ENZYME SUBUNIT ALPHA, MITOCHONDRIAL"/>
    <property type="match status" value="1"/>
</dbReference>
<evidence type="ECO:0000256" key="9">
    <source>
        <dbReference type="ARBA" id="ARBA00023098"/>
    </source>
</evidence>
<dbReference type="InterPro" id="IPR006176">
    <property type="entry name" value="3-OHacyl-CoA_DH_NAD-bd"/>
</dbReference>
<proteinExistence type="inferred from homology"/>
<dbReference type="CDD" id="cd06558">
    <property type="entry name" value="crotonase-like"/>
    <property type="match status" value="1"/>
</dbReference>
<keyword evidence="8" id="KW-0520">NAD</keyword>
<dbReference type="Pfam" id="PF02737">
    <property type="entry name" value="3HCDH_N"/>
    <property type="match status" value="1"/>
</dbReference>
<comment type="similarity">
    <text evidence="4">In the N-terminal section; belongs to the enoyl-CoA hydratase/isomerase family.</text>
</comment>
<evidence type="ECO:0000256" key="6">
    <source>
        <dbReference type="ARBA" id="ARBA00022832"/>
    </source>
</evidence>
<keyword evidence="11" id="KW-0511">Multifunctional enzyme</keyword>
<name>A0A915AU71_PARUN</name>
<evidence type="ECO:0000256" key="3">
    <source>
        <dbReference type="ARBA" id="ARBA00007005"/>
    </source>
</evidence>
<evidence type="ECO:0000256" key="13">
    <source>
        <dbReference type="ARBA" id="ARBA00048361"/>
    </source>
</evidence>
<dbReference type="AlphaFoldDB" id="A0A915AU71"/>
<evidence type="ECO:0000256" key="7">
    <source>
        <dbReference type="ARBA" id="ARBA00023002"/>
    </source>
</evidence>
<dbReference type="GO" id="GO:0016509">
    <property type="term" value="F:long-chain (3S)-3-hydroxyacyl-CoA dehydrogenase (NAD+) activity"/>
    <property type="evidence" value="ECO:0007669"/>
    <property type="project" value="TreeGrafter"/>
</dbReference>
<evidence type="ECO:0000256" key="8">
    <source>
        <dbReference type="ARBA" id="ARBA00023027"/>
    </source>
</evidence>
<dbReference type="FunFam" id="3.90.226.10:FF:000011">
    <property type="entry name" value="Fatty acid oxidation complex subunit alpha"/>
    <property type="match status" value="1"/>
</dbReference>